<name>A0A1H9ZQW7_9GAMM</name>
<evidence type="ECO:0000259" key="4">
    <source>
        <dbReference type="PROSITE" id="PS50893"/>
    </source>
</evidence>
<evidence type="ECO:0000256" key="3">
    <source>
        <dbReference type="ARBA" id="ARBA00022840"/>
    </source>
</evidence>
<dbReference type="SMART" id="SM00382">
    <property type="entry name" value="AAA"/>
    <property type="match status" value="1"/>
</dbReference>
<organism evidence="5 6">
    <name type="scientific">Thorsellia anophelis DSM 18579</name>
    <dbReference type="NCBI Taxonomy" id="1123402"/>
    <lineage>
        <taxon>Bacteria</taxon>
        <taxon>Pseudomonadati</taxon>
        <taxon>Pseudomonadota</taxon>
        <taxon>Gammaproteobacteria</taxon>
        <taxon>Enterobacterales</taxon>
        <taxon>Thorselliaceae</taxon>
        <taxon>Thorsellia</taxon>
    </lineage>
</organism>
<evidence type="ECO:0000313" key="5">
    <source>
        <dbReference type="EMBL" id="SES84188.1"/>
    </source>
</evidence>
<sequence>MTAINQLILKIEDLSVTRFDASRKFIVQLPCLELYSGQILALTGQSGSGKSTLLEVLGLILKPDNLARFELNLGKGNELDDLSCEILEKNETLLAQIRSQALGFILQTGGLLPFLNVRENIFLTRSQKGLPNQADWITDIMVRLNIKRLADKMPHQLSIGERQRVAFIRAIAHEPLIVLADEPTAALDPYTAETLFVLMQEIAKERQLSILLVSHDWKLIEKHGFKSIQAKSVSTHRSVFEYV</sequence>
<dbReference type="RefSeq" id="WP_245711012.1">
    <property type="nucleotide sequence ID" value="NZ_FOHV01000004.1"/>
</dbReference>
<dbReference type="InterPro" id="IPR027417">
    <property type="entry name" value="P-loop_NTPase"/>
</dbReference>
<dbReference type="InterPro" id="IPR003439">
    <property type="entry name" value="ABC_transporter-like_ATP-bd"/>
</dbReference>
<evidence type="ECO:0000256" key="2">
    <source>
        <dbReference type="ARBA" id="ARBA00022741"/>
    </source>
</evidence>
<dbReference type="Gene3D" id="3.40.50.300">
    <property type="entry name" value="P-loop containing nucleotide triphosphate hydrolases"/>
    <property type="match status" value="1"/>
</dbReference>
<dbReference type="InterPro" id="IPR003593">
    <property type="entry name" value="AAA+_ATPase"/>
</dbReference>
<dbReference type="PANTHER" id="PTHR24220">
    <property type="entry name" value="IMPORT ATP-BINDING PROTEIN"/>
    <property type="match status" value="1"/>
</dbReference>
<feature type="domain" description="ABC transporter" evidence="4">
    <location>
        <begin position="9"/>
        <end position="241"/>
    </location>
</feature>
<evidence type="ECO:0000256" key="1">
    <source>
        <dbReference type="ARBA" id="ARBA00005417"/>
    </source>
</evidence>
<dbReference type="GO" id="GO:0089705">
    <property type="term" value="P:protein localization to outer membrane"/>
    <property type="evidence" value="ECO:0007669"/>
    <property type="project" value="TreeGrafter"/>
</dbReference>
<proteinExistence type="inferred from homology"/>
<keyword evidence="6" id="KW-1185">Reference proteome</keyword>
<accession>A0A1H9ZQW7</accession>
<dbReference type="Pfam" id="PF00005">
    <property type="entry name" value="ABC_tran"/>
    <property type="match status" value="1"/>
</dbReference>
<comment type="similarity">
    <text evidence="1">Belongs to the ABC transporter superfamily.</text>
</comment>
<dbReference type="EMBL" id="FOHV01000004">
    <property type="protein sequence ID" value="SES84188.1"/>
    <property type="molecule type" value="Genomic_DNA"/>
</dbReference>
<evidence type="ECO:0000313" key="6">
    <source>
        <dbReference type="Proteomes" id="UP000242642"/>
    </source>
</evidence>
<reference evidence="6" key="1">
    <citation type="submission" date="2016-10" db="EMBL/GenBank/DDBJ databases">
        <authorList>
            <person name="Varghese N."/>
            <person name="Submissions S."/>
        </authorList>
    </citation>
    <scope>NUCLEOTIDE SEQUENCE [LARGE SCALE GENOMIC DNA]</scope>
    <source>
        <strain evidence="6">DSM 18579</strain>
    </source>
</reference>
<dbReference type="GO" id="GO:0044874">
    <property type="term" value="P:lipoprotein localization to outer membrane"/>
    <property type="evidence" value="ECO:0007669"/>
    <property type="project" value="TreeGrafter"/>
</dbReference>
<dbReference type="GO" id="GO:0005886">
    <property type="term" value="C:plasma membrane"/>
    <property type="evidence" value="ECO:0007669"/>
    <property type="project" value="TreeGrafter"/>
</dbReference>
<dbReference type="PANTHER" id="PTHR24220:SF689">
    <property type="entry name" value="LIPOPROTEIN-RELEASING SYSTEM ATP-BINDING PROTEIN LOLD"/>
    <property type="match status" value="1"/>
</dbReference>
<keyword evidence="3 5" id="KW-0067">ATP-binding</keyword>
<dbReference type="SUPFAM" id="SSF52540">
    <property type="entry name" value="P-loop containing nucleoside triphosphate hydrolases"/>
    <property type="match status" value="1"/>
</dbReference>
<dbReference type="GO" id="GO:0022857">
    <property type="term" value="F:transmembrane transporter activity"/>
    <property type="evidence" value="ECO:0007669"/>
    <property type="project" value="TreeGrafter"/>
</dbReference>
<dbReference type="InterPro" id="IPR015854">
    <property type="entry name" value="ABC_transpr_LolD-like"/>
</dbReference>
<dbReference type="AlphaFoldDB" id="A0A1H9ZQW7"/>
<dbReference type="STRING" id="1123402.SAMN02583745_00659"/>
<dbReference type="GO" id="GO:0016887">
    <property type="term" value="F:ATP hydrolysis activity"/>
    <property type="evidence" value="ECO:0007669"/>
    <property type="project" value="InterPro"/>
</dbReference>
<protein>
    <submittedName>
        <fullName evidence="5">Putative ABC transport system ATP-binding protein</fullName>
    </submittedName>
</protein>
<dbReference type="PROSITE" id="PS50893">
    <property type="entry name" value="ABC_TRANSPORTER_2"/>
    <property type="match status" value="1"/>
</dbReference>
<dbReference type="Proteomes" id="UP000242642">
    <property type="component" value="Unassembled WGS sequence"/>
</dbReference>
<keyword evidence="2" id="KW-0547">Nucleotide-binding</keyword>
<dbReference type="GO" id="GO:0005524">
    <property type="term" value="F:ATP binding"/>
    <property type="evidence" value="ECO:0007669"/>
    <property type="project" value="UniProtKB-KW"/>
</dbReference>
<gene>
    <name evidence="5" type="ORF">SAMN02583745_00659</name>
</gene>